<name>A0A3F2Y0M5_DEKBR</name>
<sequence length="475" mass="52234">MSDSFDKHSIIELSDAQSNKSSQEVNLTSIHVTGADQFSDKFLQKGLAPLLRTSDSTIGDLITDAQKSASFFSGTDCFQNVDILIDKDLDYKQPTHSMLSTEVPMNLKAFVNLVPYRLKSVQFGSVHDSIYGHLLSLTYTNRNTSGIANYTHLAATVNKLDAEKGQTITGTFKIPMANPINKIVANFSARNGTVSRFQSKNQVIGSAQFGFERHPLSNPSGIDCSFFGGLNFAKRSILNVADSASDEVKTYAGDSIKQSLILNLNFGRLDCIPASEGAFPLEGFRSNLRAEYTDLPFMSAQGSNNDKGDHFEKLEFNGAVFKSFLQDNITFGCGIGCGNIRNLRPSVSDTVHFMDKFYVSMPGYGTLGLNHSFIGGRSYLSYNFVLYTRLLFASKKSPLRTYFSLSGAKLCQNLDDLINPETNINYLKSTASTGITYKVGDYAHCNIGYHWPLDVTDVGDIHPGIELNVSLYGDF</sequence>
<dbReference type="Proteomes" id="UP000568158">
    <property type="component" value="Unassembled WGS sequence"/>
</dbReference>
<organism evidence="5 6">
    <name type="scientific">Dekkera bruxellensis</name>
    <name type="common">Brettanomyces custersii</name>
    <dbReference type="NCBI Taxonomy" id="5007"/>
    <lineage>
        <taxon>Eukaryota</taxon>
        <taxon>Fungi</taxon>
        <taxon>Dikarya</taxon>
        <taxon>Ascomycota</taxon>
        <taxon>Saccharomycotina</taxon>
        <taxon>Pichiomycetes</taxon>
        <taxon>Pichiales</taxon>
        <taxon>Pichiaceae</taxon>
        <taxon>Brettanomyces</taxon>
    </lineage>
</organism>
<reference evidence="5 6" key="1">
    <citation type="submission" date="2019-07" db="EMBL/GenBank/DDBJ databases">
        <authorList>
            <person name="Friedrich A."/>
            <person name="Schacherer J."/>
        </authorList>
    </citation>
    <scope>NUCLEOTIDE SEQUENCE [LARGE SCALE GENOMIC DNA]</scope>
</reference>
<dbReference type="InterPro" id="IPR000184">
    <property type="entry name" value="Bac_surfAg_D15"/>
</dbReference>
<keyword evidence="6" id="KW-1185">Reference proteome</keyword>
<proteinExistence type="predicted"/>
<evidence type="ECO:0000259" key="3">
    <source>
        <dbReference type="Pfam" id="PF01103"/>
    </source>
</evidence>
<keyword evidence="2" id="KW-0472">Membrane</keyword>
<feature type="domain" description="Bacterial surface antigen (D15)" evidence="3">
    <location>
        <begin position="228"/>
        <end position="434"/>
    </location>
</feature>
<evidence type="ECO:0000313" key="6">
    <source>
        <dbReference type="Proteomes" id="UP000478008"/>
    </source>
</evidence>
<comment type="subcellular location">
    <subcellularLocation>
        <location evidence="1">Membrane</location>
    </subcellularLocation>
</comment>
<evidence type="ECO:0000313" key="7">
    <source>
        <dbReference type="Proteomes" id="UP000568158"/>
    </source>
</evidence>
<gene>
    <name evidence="5" type="ORF">DEBR0S1_10000G</name>
    <name evidence="4" type="ORF">HII12_002405</name>
</gene>
<dbReference type="EMBL" id="CABFWN010000001">
    <property type="protein sequence ID" value="VUG16189.1"/>
    <property type="molecule type" value="Genomic_DNA"/>
</dbReference>
<dbReference type="Proteomes" id="UP000478008">
    <property type="component" value="Unassembled WGS sequence"/>
</dbReference>
<reference evidence="4 7" key="2">
    <citation type="journal article" date="2020" name="Appl. Microbiol. Biotechnol.">
        <title>Targeted gene deletion in Brettanomyces bruxellensis with an expression-free CRISPR-Cas9 system.</title>
        <authorList>
            <person name="Varela C."/>
            <person name="Bartel C."/>
            <person name="Onetto C."/>
            <person name="Borneman A."/>
        </authorList>
    </citation>
    <scope>NUCLEOTIDE SEQUENCE [LARGE SCALE GENOMIC DNA]</scope>
    <source>
        <strain evidence="4 7">AWRI1613</strain>
    </source>
</reference>
<dbReference type="STRING" id="5007.A0A3F2Y0M5"/>
<dbReference type="AlphaFoldDB" id="A0A3F2Y0M5"/>
<protein>
    <submittedName>
        <fullName evidence="5">DEBR0S1_10000g1_1</fullName>
    </submittedName>
</protein>
<evidence type="ECO:0000313" key="4">
    <source>
        <dbReference type="EMBL" id="KAF6012252.1"/>
    </source>
</evidence>
<dbReference type="GO" id="GO:0019867">
    <property type="term" value="C:outer membrane"/>
    <property type="evidence" value="ECO:0007669"/>
    <property type="project" value="InterPro"/>
</dbReference>
<accession>A0A3F2Y0M5</accession>
<dbReference type="Pfam" id="PF01103">
    <property type="entry name" value="Omp85"/>
    <property type="match status" value="1"/>
</dbReference>
<evidence type="ECO:0000256" key="2">
    <source>
        <dbReference type="ARBA" id="ARBA00023136"/>
    </source>
</evidence>
<evidence type="ECO:0000256" key="1">
    <source>
        <dbReference type="ARBA" id="ARBA00004370"/>
    </source>
</evidence>
<dbReference type="EMBL" id="JABCYN010000024">
    <property type="protein sequence ID" value="KAF6012252.1"/>
    <property type="molecule type" value="Genomic_DNA"/>
</dbReference>
<evidence type="ECO:0000313" key="5">
    <source>
        <dbReference type="EMBL" id="VUG16189.1"/>
    </source>
</evidence>